<evidence type="ECO:0000256" key="1">
    <source>
        <dbReference type="ARBA" id="ARBA00004173"/>
    </source>
</evidence>
<evidence type="ECO:0000313" key="5">
    <source>
        <dbReference type="EMBL" id="KAJ4165508.1"/>
    </source>
</evidence>
<comment type="similarity">
    <text evidence="3">Belongs to the alpha-ketoglutarate dehydrogenase component 4 family.</text>
</comment>
<dbReference type="Proteomes" id="UP001144673">
    <property type="component" value="Chromosome 1"/>
</dbReference>
<dbReference type="GO" id="GO:0005739">
    <property type="term" value="C:mitochondrion"/>
    <property type="evidence" value="ECO:0007669"/>
    <property type="project" value="UniProtKB-SubCell"/>
</dbReference>
<dbReference type="EMBL" id="JAJHUN010000001">
    <property type="protein sequence ID" value="KAJ4165508.1"/>
    <property type="molecule type" value="Genomic_DNA"/>
</dbReference>
<proteinExistence type="inferred from homology"/>
<evidence type="ECO:0000256" key="3">
    <source>
        <dbReference type="ARBA" id="ARBA00043970"/>
    </source>
</evidence>
<dbReference type="AlphaFoldDB" id="A0A9W8QQ68"/>
<comment type="caution">
    <text evidence="5">The sequence shown here is derived from an EMBL/GenBank/DDBJ whole genome shotgun (WGS) entry which is preliminary data.</text>
</comment>
<evidence type="ECO:0000256" key="4">
    <source>
        <dbReference type="SAM" id="MobiDB-lite"/>
    </source>
</evidence>
<dbReference type="GO" id="GO:0004591">
    <property type="term" value="F:oxoglutarate dehydrogenase (succinyl-transferring) activity"/>
    <property type="evidence" value="ECO:0007669"/>
    <property type="project" value="TreeGrafter"/>
</dbReference>
<reference evidence="5" key="1">
    <citation type="journal article" date="2023" name="Access Microbiol">
        <title>De-novo genome assembly for Akanthomyces muscarius, a biocontrol agent of insect agricultural pests.</title>
        <authorList>
            <person name="Erdos Z."/>
            <person name="Studholme D.J."/>
            <person name="Raymond B."/>
            <person name="Sharma M."/>
        </authorList>
    </citation>
    <scope>NUCLEOTIDE SEQUENCE</scope>
    <source>
        <strain evidence="5">Ve6</strain>
    </source>
</reference>
<dbReference type="Pfam" id="PF10937">
    <property type="entry name" value="Kgd4-YMR31"/>
    <property type="match status" value="1"/>
</dbReference>
<evidence type="ECO:0000313" key="6">
    <source>
        <dbReference type="Proteomes" id="UP001144673"/>
    </source>
</evidence>
<keyword evidence="2" id="KW-0496">Mitochondrion</keyword>
<gene>
    <name evidence="5" type="ORF">LMH87_007138</name>
</gene>
<keyword evidence="6" id="KW-1185">Reference proteome</keyword>
<comment type="subcellular location">
    <subcellularLocation>
        <location evidence="1">Mitochondrion</location>
    </subcellularLocation>
</comment>
<accession>A0A9W8QQ68</accession>
<dbReference type="RefSeq" id="XP_056060423.1">
    <property type="nucleotide sequence ID" value="XM_056192178.1"/>
</dbReference>
<feature type="region of interest" description="Disordered" evidence="4">
    <location>
        <begin position="1"/>
        <end position="101"/>
    </location>
</feature>
<protein>
    <recommendedName>
        <fullName evidence="7">Ribosomal protein YMR-31</fullName>
    </recommendedName>
</protein>
<organism evidence="5 6">
    <name type="scientific">Akanthomyces muscarius</name>
    <name type="common">Entomopathogenic fungus</name>
    <name type="synonym">Lecanicillium muscarium</name>
    <dbReference type="NCBI Taxonomy" id="2231603"/>
    <lineage>
        <taxon>Eukaryota</taxon>
        <taxon>Fungi</taxon>
        <taxon>Dikarya</taxon>
        <taxon>Ascomycota</taxon>
        <taxon>Pezizomycotina</taxon>
        <taxon>Sordariomycetes</taxon>
        <taxon>Hypocreomycetidae</taxon>
        <taxon>Hypocreales</taxon>
        <taxon>Cordycipitaceae</taxon>
        <taxon>Akanthomyces</taxon>
    </lineage>
</organism>
<dbReference type="GO" id="GO:0006103">
    <property type="term" value="P:2-oxoglutarate metabolic process"/>
    <property type="evidence" value="ECO:0007669"/>
    <property type="project" value="InterPro"/>
</dbReference>
<evidence type="ECO:0008006" key="7">
    <source>
        <dbReference type="Google" id="ProtNLM"/>
    </source>
</evidence>
<evidence type="ECO:0000256" key="2">
    <source>
        <dbReference type="ARBA" id="ARBA00023128"/>
    </source>
</evidence>
<dbReference type="KEGG" id="amus:LMH87_007138"/>
<dbReference type="PANTHER" id="PTHR31601">
    <property type="entry name" value="28S RIBOSOMAL PROTEIN S36, MITOCHONDRIAL"/>
    <property type="match status" value="1"/>
</dbReference>
<feature type="compositionally biased region" description="Low complexity" evidence="4">
    <location>
        <begin position="58"/>
        <end position="67"/>
    </location>
</feature>
<dbReference type="PANTHER" id="PTHR31601:SF2">
    <property type="entry name" value="ALPHA-KETOGLUTARATE DEHYDROGENASE COMPONENT 4"/>
    <property type="match status" value="1"/>
</dbReference>
<name>A0A9W8QQ68_AKAMU</name>
<dbReference type="InterPro" id="IPR020373">
    <property type="entry name" value="Kgd4/YMR-31"/>
</dbReference>
<dbReference type="GeneID" id="80894297"/>
<sequence>MFTTRALRQAAAHAERQPMIKFIGPRSIPSSVDHSPKPHPASPSGKLPESFAAAADGSSSRHASFSSYRDHAQQHGPLQKTIRSGDAGIGGMSGSTLGSVDAPSGVFFDISELPARFRRQPINLAEIEAVESGGAALLG</sequence>